<protein>
    <submittedName>
        <fullName evidence="1">Uncharacterized protein</fullName>
    </submittedName>
</protein>
<evidence type="ECO:0000313" key="2">
    <source>
        <dbReference type="Proteomes" id="UP000509303"/>
    </source>
</evidence>
<keyword evidence="2" id="KW-1185">Reference proteome</keyword>
<name>A0A7H8NG26_9ACTN</name>
<dbReference type="EMBL" id="CP054929">
    <property type="protein sequence ID" value="QKW53444.1"/>
    <property type="molecule type" value="Genomic_DNA"/>
</dbReference>
<reference evidence="1 2" key="1">
    <citation type="submission" date="2020-06" db="EMBL/GenBank/DDBJ databases">
        <title>Genome mining for natural products.</title>
        <authorList>
            <person name="Zhang B."/>
            <person name="Shi J."/>
            <person name="Ge H."/>
        </authorList>
    </citation>
    <scope>NUCLEOTIDE SEQUENCE [LARGE SCALE GENOMIC DNA]</scope>
    <source>
        <strain evidence="1 2">NA00687</strain>
    </source>
</reference>
<evidence type="ECO:0000313" key="1">
    <source>
        <dbReference type="EMBL" id="QKW53444.1"/>
    </source>
</evidence>
<gene>
    <name evidence="1" type="ORF">HUT08_32240</name>
</gene>
<dbReference type="Proteomes" id="UP000509303">
    <property type="component" value="Chromosome"/>
</dbReference>
<sequence>MRRPTARVTGSVPFRWLFVLITTALLTVSASGCGALADEPAGSGGLVSLHREGGFAGHWDQVTVYDDGTLRTEHQGARGGQDRLTGPELSRLRALLREVGFADLPRRSVSEIGGDRYVYRLTHGGHTITTDQSRKLGAVDEVIDLLSPRLARGR</sequence>
<organism evidence="1 2">
    <name type="scientific">Streptomyces buecherae</name>
    <dbReference type="NCBI Taxonomy" id="2763006"/>
    <lineage>
        <taxon>Bacteria</taxon>
        <taxon>Bacillati</taxon>
        <taxon>Actinomycetota</taxon>
        <taxon>Actinomycetes</taxon>
        <taxon>Kitasatosporales</taxon>
        <taxon>Streptomycetaceae</taxon>
        <taxon>Streptomyces</taxon>
    </lineage>
</organism>
<dbReference type="AlphaFoldDB" id="A0A7H8NG26"/>
<accession>A0A7H8NG26</accession>
<proteinExistence type="predicted"/>
<dbReference type="PROSITE" id="PS51257">
    <property type="entry name" value="PROKAR_LIPOPROTEIN"/>
    <property type="match status" value="1"/>
</dbReference>
<dbReference type="RefSeq" id="WP_176165149.1">
    <property type="nucleotide sequence ID" value="NZ_CP054929.1"/>
</dbReference>